<evidence type="ECO:0000256" key="1">
    <source>
        <dbReference type="SAM" id="MobiDB-lite"/>
    </source>
</evidence>
<dbReference type="Proteomes" id="UP001296104">
    <property type="component" value="Unassembled WGS sequence"/>
</dbReference>
<gene>
    <name evidence="2" type="ORF">LECACI_7A003482</name>
</gene>
<keyword evidence="3" id="KW-1185">Reference proteome</keyword>
<evidence type="ECO:0000313" key="2">
    <source>
        <dbReference type="EMBL" id="CAK3964177.1"/>
    </source>
</evidence>
<protein>
    <submittedName>
        <fullName evidence="2">Uncharacterized protein</fullName>
    </submittedName>
</protein>
<evidence type="ECO:0000313" key="3">
    <source>
        <dbReference type="Proteomes" id="UP001296104"/>
    </source>
</evidence>
<sequence>MAGDLSGRVYPQWGTVIEATKDAVGRLVEAKGRGFVTIRDLRAVQQMADVIELRAIHLTNCARNAARNAGQPNFGLKVIPTGGDEDTPKKD</sequence>
<comment type="caution">
    <text evidence="2">The sequence shown here is derived from an EMBL/GenBank/DDBJ whole genome shotgun (WGS) entry which is preliminary data.</text>
</comment>
<name>A0AAI8YWW7_9PEZI</name>
<reference evidence="2" key="1">
    <citation type="submission" date="2023-11" db="EMBL/GenBank/DDBJ databases">
        <authorList>
            <person name="Alioto T."/>
            <person name="Alioto T."/>
            <person name="Gomez Garrido J."/>
        </authorList>
    </citation>
    <scope>NUCLEOTIDE SEQUENCE</scope>
</reference>
<dbReference type="AlphaFoldDB" id="A0AAI8YWW7"/>
<proteinExistence type="predicted"/>
<dbReference type="EMBL" id="CAVMBE010000017">
    <property type="protein sequence ID" value="CAK3964177.1"/>
    <property type="molecule type" value="Genomic_DNA"/>
</dbReference>
<organism evidence="2 3">
    <name type="scientific">Lecanosticta acicola</name>
    <dbReference type="NCBI Taxonomy" id="111012"/>
    <lineage>
        <taxon>Eukaryota</taxon>
        <taxon>Fungi</taxon>
        <taxon>Dikarya</taxon>
        <taxon>Ascomycota</taxon>
        <taxon>Pezizomycotina</taxon>
        <taxon>Dothideomycetes</taxon>
        <taxon>Dothideomycetidae</taxon>
        <taxon>Mycosphaerellales</taxon>
        <taxon>Mycosphaerellaceae</taxon>
        <taxon>Lecanosticta</taxon>
    </lineage>
</organism>
<accession>A0AAI8YWW7</accession>
<feature type="region of interest" description="Disordered" evidence="1">
    <location>
        <begin position="72"/>
        <end position="91"/>
    </location>
</feature>